<feature type="region of interest" description="Disordered" evidence="1">
    <location>
        <begin position="27"/>
        <end position="48"/>
    </location>
</feature>
<dbReference type="Proteomes" id="UP001158576">
    <property type="component" value="Chromosome PAR"/>
</dbReference>
<feature type="compositionally biased region" description="Basic and acidic residues" evidence="1">
    <location>
        <begin position="115"/>
        <end position="125"/>
    </location>
</feature>
<protein>
    <submittedName>
        <fullName evidence="2">Oidioi.mRNA.OKI2018_I69.PAR.g12659.t1.cds</fullName>
    </submittedName>
</protein>
<gene>
    <name evidence="2" type="ORF">OKIOD_LOCUS4217</name>
</gene>
<dbReference type="EMBL" id="OU015568">
    <property type="protein sequence ID" value="CAG5090597.1"/>
    <property type="molecule type" value="Genomic_DNA"/>
</dbReference>
<reference evidence="2 3" key="1">
    <citation type="submission" date="2021-04" db="EMBL/GenBank/DDBJ databases">
        <authorList>
            <person name="Bliznina A."/>
        </authorList>
    </citation>
    <scope>NUCLEOTIDE SEQUENCE [LARGE SCALE GENOMIC DNA]</scope>
</reference>
<evidence type="ECO:0000313" key="2">
    <source>
        <dbReference type="EMBL" id="CAG5090597.1"/>
    </source>
</evidence>
<evidence type="ECO:0000256" key="1">
    <source>
        <dbReference type="SAM" id="MobiDB-lite"/>
    </source>
</evidence>
<proteinExistence type="predicted"/>
<evidence type="ECO:0000313" key="3">
    <source>
        <dbReference type="Proteomes" id="UP001158576"/>
    </source>
</evidence>
<feature type="region of interest" description="Disordered" evidence="1">
    <location>
        <begin position="63"/>
        <end position="125"/>
    </location>
</feature>
<organism evidence="2 3">
    <name type="scientific">Oikopleura dioica</name>
    <name type="common">Tunicate</name>
    <dbReference type="NCBI Taxonomy" id="34765"/>
    <lineage>
        <taxon>Eukaryota</taxon>
        <taxon>Metazoa</taxon>
        <taxon>Chordata</taxon>
        <taxon>Tunicata</taxon>
        <taxon>Appendicularia</taxon>
        <taxon>Copelata</taxon>
        <taxon>Oikopleuridae</taxon>
        <taxon>Oikopleura</taxon>
    </lineage>
</organism>
<sequence length="188" mass="21043">MDPAENIILKDLAQNVGEHARACIEGKPVKANNPPASATLAGKENLPEDKITEDCQAIPPLEIVPVDSNPTIKSEPAEDSTTGVKQEETTEKKTAKRTARTSTNAPPRKKRASSKKNEINDENLDKKIKELQIKVDKQKKVFDAALLELDSAIKLKQMKKEEELKIVEKSIRELQNRRKELQETLDKN</sequence>
<keyword evidence="3" id="KW-1185">Reference proteome</keyword>
<accession>A0ABN7S0Y0</accession>
<name>A0ABN7S0Y0_OIKDI</name>